<reference evidence="2 3" key="1">
    <citation type="submission" date="2014-08" db="EMBL/GenBank/DDBJ databases">
        <authorList>
            <person name="den Bakker H.C."/>
        </authorList>
    </citation>
    <scope>NUCLEOTIDE SEQUENCE [LARGE SCALE GENOMIC DNA]</scope>
    <source>
        <strain evidence="2 3">DSM 18334</strain>
    </source>
</reference>
<comment type="caution">
    <text evidence="2">The sequence shown here is derived from an EMBL/GenBank/DDBJ whole genome shotgun (WGS) entry which is preliminary data.</text>
</comment>
<dbReference type="STRING" id="268407.PWYN_28310"/>
<evidence type="ECO:0000313" key="2">
    <source>
        <dbReference type="EMBL" id="KGE18409.1"/>
    </source>
</evidence>
<keyword evidence="3" id="KW-1185">Reference proteome</keyword>
<dbReference type="RefSeq" id="WP_036658565.1">
    <property type="nucleotide sequence ID" value="NZ_JQCR01000003.1"/>
</dbReference>
<dbReference type="Proteomes" id="UP000029734">
    <property type="component" value="Unassembled WGS sequence"/>
</dbReference>
<keyword evidence="1" id="KW-0812">Transmembrane</keyword>
<evidence type="ECO:0000313" key="3">
    <source>
        <dbReference type="Proteomes" id="UP000029734"/>
    </source>
</evidence>
<dbReference type="AlphaFoldDB" id="A0A098M768"/>
<protein>
    <submittedName>
        <fullName evidence="2">Uncharacterized protein</fullName>
    </submittedName>
</protein>
<keyword evidence="1" id="KW-0472">Membrane</keyword>
<evidence type="ECO:0000256" key="1">
    <source>
        <dbReference type="SAM" id="Phobius"/>
    </source>
</evidence>
<reference evidence="2 3" key="2">
    <citation type="submission" date="2014-10" db="EMBL/GenBank/DDBJ databases">
        <title>Comparative genomics of the Paenibacillus odorifer group.</title>
        <authorList>
            <person name="Tsai Y.-C."/>
            <person name="Martin N."/>
            <person name="Korlach J."/>
            <person name="Wiedmann M."/>
        </authorList>
    </citation>
    <scope>NUCLEOTIDE SEQUENCE [LARGE SCALE GENOMIC DNA]</scope>
    <source>
        <strain evidence="2 3">DSM 18334</strain>
    </source>
</reference>
<dbReference type="OrthoDB" id="5517323at2"/>
<gene>
    <name evidence="2" type="ORF">PWYN_28310</name>
</gene>
<accession>A0A098M768</accession>
<dbReference type="EMBL" id="JQCR01000003">
    <property type="protein sequence ID" value="KGE18409.1"/>
    <property type="molecule type" value="Genomic_DNA"/>
</dbReference>
<organism evidence="2 3">
    <name type="scientific">Paenibacillus wynnii</name>
    <dbReference type="NCBI Taxonomy" id="268407"/>
    <lineage>
        <taxon>Bacteria</taxon>
        <taxon>Bacillati</taxon>
        <taxon>Bacillota</taxon>
        <taxon>Bacilli</taxon>
        <taxon>Bacillales</taxon>
        <taxon>Paenibacillaceae</taxon>
        <taxon>Paenibacillus</taxon>
    </lineage>
</organism>
<sequence>MIGLSCFVNYFHDSELKEINYDWNTFTLVLTLNISLDGPCNTYQQSILKFIECSFFEVPHNSPWGDSSYINGANQFQSNDKEISAYSIDQSESNNKGENLMEDLSILYGLVALVISLLVLVFIIRSAIDGSKSSRKLDILIDEIR</sequence>
<name>A0A098M768_9BACL</name>
<proteinExistence type="predicted"/>
<feature type="transmembrane region" description="Helical" evidence="1">
    <location>
        <begin position="106"/>
        <end position="128"/>
    </location>
</feature>
<keyword evidence="1" id="KW-1133">Transmembrane helix</keyword>